<dbReference type="Proteomes" id="UP000034704">
    <property type="component" value="Unassembled WGS sequence"/>
</dbReference>
<organism evidence="1 2">
    <name type="scientific">Candidatus Nomurabacteria bacterium GW2011_GWC2_42_20</name>
    <dbReference type="NCBI Taxonomy" id="1618756"/>
    <lineage>
        <taxon>Bacteria</taxon>
        <taxon>Candidatus Nomuraibacteriota</taxon>
    </lineage>
</organism>
<feature type="non-terminal residue" evidence="1">
    <location>
        <position position="1"/>
    </location>
</feature>
<dbReference type="EMBL" id="LCDG01000001">
    <property type="protein sequence ID" value="KKS48306.1"/>
    <property type="molecule type" value="Genomic_DNA"/>
</dbReference>
<reference evidence="1 2" key="1">
    <citation type="journal article" date="2015" name="Nature">
        <title>rRNA introns, odd ribosomes, and small enigmatic genomes across a large radiation of phyla.</title>
        <authorList>
            <person name="Brown C.T."/>
            <person name="Hug L.A."/>
            <person name="Thomas B.C."/>
            <person name="Sharon I."/>
            <person name="Castelle C.J."/>
            <person name="Singh A."/>
            <person name="Wilkins M.J."/>
            <person name="Williams K.H."/>
            <person name="Banfield J.F."/>
        </authorList>
    </citation>
    <scope>NUCLEOTIDE SEQUENCE [LARGE SCALE GENOMIC DNA]</scope>
</reference>
<name>A0A0G1BPZ9_9BACT</name>
<evidence type="ECO:0000313" key="1">
    <source>
        <dbReference type="EMBL" id="KKS48306.1"/>
    </source>
</evidence>
<accession>A0A0G1BPZ9</accession>
<evidence type="ECO:0000313" key="2">
    <source>
        <dbReference type="Proteomes" id="UP000034704"/>
    </source>
</evidence>
<proteinExistence type="predicted"/>
<comment type="caution">
    <text evidence="1">The sequence shown here is derived from an EMBL/GenBank/DDBJ whole genome shotgun (WGS) entry which is preliminary data.</text>
</comment>
<protein>
    <submittedName>
        <fullName evidence="1">Uncharacterized protein</fullName>
    </submittedName>
</protein>
<sequence>IENLQREFTNAPEVREAKVFSARANLARELLNSHVVTSPMFDFLSKNTVGTILYDKFSFENGEKGAVVDLSGEAPNYASLAYQADVFRNQTKALSSFTVNEVTLTEFGTVNFSFTMIFNPDFLSYLKNSVSIDYGVVSKVEVPISTPSTADISPILINNIPAPAVPTTIVDTAIIPVPTDIPTGIQPPNATEDSEAILNSVPATGTPTMLSEGTQKGAPEVAKKQSFLNTLWGRFKFW</sequence>
<gene>
    <name evidence="1" type="ORF">UV12_C0001G0001</name>
</gene>
<dbReference type="AlphaFoldDB" id="A0A0G1BPZ9"/>
<dbReference type="STRING" id="1618756.UV12_C0001G0001"/>